<feature type="active site" description="Charge relay system" evidence="8">
    <location>
        <position position="365"/>
    </location>
</feature>
<dbReference type="InterPro" id="IPR025483">
    <property type="entry name" value="Lipase_euk"/>
</dbReference>
<keyword evidence="6" id="KW-0325">Glycoprotein</keyword>
<dbReference type="GO" id="GO:0016788">
    <property type="term" value="F:hydrolase activity, acting on ester bonds"/>
    <property type="evidence" value="ECO:0007669"/>
    <property type="project" value="InterPro"/>
</dbReference>
<keyword evidence="3 7" id="KW-0378">Hydrolase</keyword>
<accession>A0A194QRY3</accession>
<proteinExistence type="inferred from homology"/>
<evidence type="ECO:0000313" key="12">
    <source>
        <dbReference type="Proteomes" id="UP000053240"/>
    </source>
</evidence>
<dbReference type="Gene3D" id="3.40.50.1820">
    <property type="entry name" value="alpha/beta hydrolase"/>
    <property type="match status" value="1"/>
</dbReference>
<dbReference type="GO" id="GO:0016042">
    <property type="term" value="P:lipid catabolic process"/>
    <property type="evidence" value="ECO:0007669"/>
    <property type="project" value="UniProtKB-KW"/>
</dbReference>
<dbReference type="PANTHER" id="PTHR11005">
    <property type="entry name" value="LYSOSOMAL ACID LIPASE-RELATED"/>
    <property type="match status" value="1"/>
</dbReference>
<evidence type="ECO:0000256" key="4">
    <source>
        <dbReference type="ARBA" id="ARBA00022963"/>
    </source>
</evidence>
<dbReference type="EMBL" id="KQ461196">
    <property type="protein sequence ID" value="KPJ06301.1"/>
    <property type="molecule type" value="Genomic_DNA"/>
</dbReference>
<evidence type="ECO:0000256" key="2">
    <source>
        <dbReference type="ARBA" id="ARBA00022729"/>
    </source>
</evidence>
<dbReference type="FunFam" id="3.40.50.1820:FF:000057">
    <property type="entry name" value="Lipase"/>
    <property type="match status" value="1"/>
</dbReference>
<dbReference type="SUPFAM" id="SSF53474">
    <property type="entry name" value="alpha/beta-Hydrolases"/>
    <property type="match status" value="1"/>
</dbReference>
<protein>
    <recommendedName>
        <fullName evidence="7">Lipase</fullName>
    </recommendedName>
</protein>
<evidence type="ECO:0000256" key="3">
    <source>
        <dbReference type="ARBA" id="ARBA00022801"/>
    </source>
</evidence>
<gene>
    <name evidence="11" type="ORF">RR48_14040</name>
</gene>
<dbReference type="InterPro" id="IPR006693">
    <property type="entry name" value="AB_hydrolase_lipase"/>
</dbReference>
<evidence type="ECO:0000256" key="5">
    <source>
        <dbReference type="ARBA" id="ARBA00023098"/>
    </source>
</evidence>
<reference evidence="11 12" key="1">
    <citation type="journal article" date="2015" name="Nat. Commun.">
        <title>Outbred genome sequencing and CRISPR/Cas9 gene editing in butterflies.</title>
        <authorList>
            <person name="Li X."/>
            <person name="Fan D."/>
            <person name="Zhang W."/>
            <person name="Liu G."/>
            <person name="Zhang L."/>
            <person name="Zhao L."/>
            <person name="Fang X."/>
            <person name="Chen L."/>
            <person name="Dong Y."/>
            <person name="Chen Y."/>
            <person name="Ding Y."/>
            <person name="Zhao R."/>
            <person name="Feng M."/>
            <person name="Zhu Y."/>
            <person name="Feng Y."/>
            <person name="Jiang X."/>
            <person name="Zhu D."/>
            <person name="Xiang H."/>
            <person name="Feng X."/>
            <person name="Li S."/>
            <person name="Wang J."/>
            <person name="Zhang G."/>
            <person name="Kronforst M.R."/>
            <person name="Wang W."/>
        </authorList>
    </citation>
    <scope>NUCLEOTIDE SEQUENCE [LARGE SCALE GENOMIC DNA]</scope>
    <source>
        <strain evidence="11">Ya'a_city_454_Pm</strain>
        <tissue evidence="11">Whole body</tissue>
    </source>
</reference>
<feature type="active site" description="Nucleophile" evidence="8">
    <location>
        <position position="160"/>
    </location>
</feature>
<keyword evidence="4 7" id="KW-0442">Lipid degradation</keyword>
<comment type="similarity">
    <text evidence="1 7">Belongs to the AB hydrolase superfamily. Lipase family.</text>
</comment>
<dbReference type="InterPro" id="IPR029058">
    <property type="entry name" value="AB_hydrolase_fold"/>
</dbReference>
<name>A0A194QRY3_PAPMA</name>
<keyword evidence="12" id="KW-1185">Reference proteome</keyword>
<evidence type="ECO:0000256" key="8">
    <source>
        <dbReference type="PIRSR" id="PIRSR000862-1"/>
    </source>
</evidence>
<dbReference type="Proteomes" id="UP000053240">
    <property type="component" value="Unassembled WGS sequence"/>
</dbReference>
<evidence type="ECO:0000256" key="7">
    <source>
        <dbReference type="PIRNR" id="PIRNR000862"/>
    </source>
</evidence>
<feature type="active site" description="Charge relay system" evidence="8">
    <location>
        <position position="334"/>
    </location>
</feature>
<dbReference type="AlphaFoldDB" id="A0A194QRY3"/>
<keyword evidence="2 9" id="KW-0732">Signal</keyword>
<dbReference type="Pfam" id="PF04083">
    <property type="entry name" value="Abhydro_lipase"/>
    <property type="match status" value="1"/>
</dbReference>
<keyword evidence="5" id="KW-0443">Lipid metabolism</keyword>
<dbReference type="InParanoid" id="A0A194QRY3"/>
<feature type="domain" description="Partial AB-hydrolase lipase" evidence="10">
    <location>
        <begin position="31"/>
        <end position="84"/>
    </location>
</feature>
<evidence type="ECO:0000256" key="9">
    <source>
        <dbReference type="SAM" id="SignalP"/>
    </source>
</evidence>
<evidence type="ECO:0000256" key="1">
    <source>
        <dbReference type="ARBA" id="ARBA00010701"/>
    </source>
</evidence>
<evidence type="ECO:0000256" key="6">
    <source>
        <dbReference type="ARBA" id="ARBA00023180"/>
    </source>
</evidence>
<evidence type="ECO:0000313" key="11">
    <source>
        <dbReference type="EMBL" id="KPJ06301.1"/>
    </source>
</evidence>
<dbReference type="PIRSF" id="PIRSF000862">
    <property type="entry name" value="Steryl_ester_lip"/>
    <property type="match status" value="1"/>
</dbReference>
<organism evidence="11 12">
    <name type="scientific">Papilio machaon</name>
    <name type="common">Old World swallowtail butterfly</name>
    <dbReference type="NCBI Taxonomy" id="76193"/>
    <lineage>
        <taxon>Eukaryota</taxon>
        <taxon>Metazoa</taxon>
        <taxon>Ecdysozoa</taxon>
        <taxon>Arthropoda</taxon>
        <taxon>Hexapoda</taxon>
        <taxon>Insecta</taxon>
        <taxon>Pterygota</taxon>
        <taxon>Neoptera</taxon>
        <taxon>Endopterygota</taxon>
        <taxon>Lepidoptera</taxon>
        <taxon>Glossata</taxon>
        <taxon>Ditrysia</taxon>
        <taxon>Papilionoidea</taxon>
        <taxon>Papilionidae</taxon>
        <taxon>Papilioninae</taxon>
        <taxon>Papilio</taxon>
    </lineage>
</organism>
<feature type="signal peptide" evidence="9">
    <location>
        <begin position="1"/>
        <end position="23"/>
    </location>
</feature>
<feature type="chain" id="PRO_5008264579" description="Lipase" evidence="9">
    <location>
        <begin position="24"/>
        <end position="395"/>
    </location>
</feature>
<sequence length="395" mass="44326">MWTGTSFVSLSFILINCCTFGFSDRPLNFVQLGNKFGYAVEEIIVITEDGYILKLFHILNKKKVNTPVLLMHGVTDSSDTWIVRGNTSLALTLAAKGYDVWAGNSRGNKYARKHIYLDPNTNDDFWDFSFHESGFYDLPAIIDTVLHMTGEKKINAIGHSQGNTIFYVLGSTRPEYNDKINILIALAPICFLQNVPPPLSTIIKVSPGLDKLAKTLNVVEILGDKSLVVRFLRAFCPTPIVGYKVCILGLIFSIAGSDAEELEPGYVRTFIDHFPVGTSVKDLIHFAQVSLRRKFANYDYGIEGNMQTYNLTEPPEYNLSAITMRVALLYGANDKLSTVEDVAILRSKLPNVIKYLLIPRKLMNHVDFVSGRHMEDYLFPYIFDTLNGTDNNVNP</sequence>
<evidence type="ECO:0000259" key="10">
    <source>
        <dbReference type="Pfam" id="PF04083"/>
    </source>
</evidence>